<keyword evidence="4" id="KW-0413">Isomerase</keyword>
<dbReference type="AlphaFoldDB" id="A0A9N8J967"/>
<comment type="similarity">
    <text evidence="1">Belongs to the phosphohexose mutase family.</text>
</comment>
<dbReference type="InterPro" id="IPR005844">
    <property type="entry name" value="A-D-PHexomutase_a/b/a-I"/>
</dbReference>
<evidence type="ECO:0000313" key="7">
    <source>
        <dbReference type="EMBL" id="CAD0083475.1"/>
    </source>
</evidence>
<evidence type="ECO:0000256" key="2">
    <source>
        <dbReference type="ARBA" id="ARBA00022723"/>
    </source>
</evidence>
<dbReference type="GO" id="GO:0005634">
    <property type="term" value="C:nucleus"/>
    <property type="evidence" value="ECO:0007669"/>
    <property type="project" value="TreeGrafter"/>
</dbReference>
<evidence type="ECO:0008006" key="9">
    <source>
        <dbReference type="Google" id="ProtNLM"/>
    </source>
</evidence>
<reference evidence="7" key="1">
    <citation type="submission" date="2020-06" db="EMBL/GenBank/DDBJ databases">
        <authorList>
            <person name="Onetto C."/>
        </authorList>
    </citation>
    <scope>NUCLEOTIDE SEQUENCE</scope>
</reference>
<evidence type="ECO:0000313" key="8">
    <source>
        <dbReference type="Proteomes" id="UP000716446"/>
    </source>
</evidence>
<keyword evidence="3" id="KW-0460">Magnesium</keyword>
<keyword evidence="8" id="KW-1185">Reference proteome</keyword>
<dbReference type="PANTHER" id="PTHR45745">
    <property type="entry name" value="PHOSPHOMANNOMUTASE 45A"/>
    <property type="match status" value="1"/>
</dbReference>
<comment type="caution">
    <text evidence="7">The sequence shown here is derived from an EMBL/GenBank/DDBJ whole genome shotgun (WGS) entry which is preliminary data.</text>
</comment>
<organism evidence="7 8">
    <name type="scientific">Aureobasidium vineae</name>
    <dbReference type="NCBI Taxonomy" id="2773715"/>
    <lineage>
        <taxon>Eukaryota</taxon>
        <taxon>Fungi</taxon>
        <taxon>Dikarya</taxon>
        <taxon>Ascomycota</taxon>
        <taxon>Pezizomycotina</taxon>
        <taxon>Dothideomycetes</taxon>
        <taxon>Dothideomycetidae</taxon>
        <taxon>Dothideales</taxon>
        <taxon>Saccotheciaceae</taxon>
        <taxon>Aureobasidium</taxon>
    </lineage>
</organism>
<dbReference type="GO" id="GO:0046872">
    <property type="term" value="F:metal ion binding"/>
    <property type="evidence" value="ECO:0007669"/>
    <property type="project" value="UniProtKB-KW"/>
</dbReference>
<keyword evidence="2" id="KW-0479">Metal-binding</keyword>
<evidence type="ECO:0000256" key="4">
    <source>
        <dbReference type="ARBA" id="ARBA00023235"/>
    </source>
</evidence>
<feature type="domain" description="Alpha-D-phosphohexomutase alpha/beta/alpha" evidence="6">
    <location>
        <begin position="194"/>
        <end position="295"/>
    </location>
</feature>
<dbReference type="Proteomes" id="UP000716446">
    <property type="component" value="Unassembled WGS sequence"/>
</dbReference>
<accession>A0A9N8J967</accession>
<evidence type="ECO:0000259" key="6">
    <source>
        <dbReference type="Pfam" id="PF02879"/>
    </source>
</evidence>
<evidence type="ECO:0000256" key="3">
    <source>
        <dbReference type="ARBA" id="ARBA00022842"/>
    </source>
</evidence>
<dbReference type="SUPFAM" id="SSF53738">
    <property type="entry name" value="Phosphoglucomutase, first 3 domains"/>
    <property type="match status" value="2"/>
</dbReference>
<feature type="domain" description="Alpha-D-phosphohexomutase alpha/beta/alpha" evidence="5">
    <location>
        <begin position="45"/>
        <end position="134"/>
    </location>
</feature>
<protein>
    <recommendedName>
        <fullName evidence="9">Alpha-D-phosphohexomutase alpha/beta/alpha domain-containing protein</fullName>
    </recommendedName>
</protein>
<dbReference type="GO" id="GO:0008973">
    <property type="term" value="F:phosphopentomutase activity"/>
    <property type="evidence" value="ECO:0007669"/>
    <property type="project" value="TreeGrafter"/>
</dbReference>
<dbReference type="InterPro" id="IPR016055">
    <property type="entry name" value="A-D-PHexomutase_a/b/a-I/II/III"/>
</dbReference>
<dbReference type="Gene3D" id="3.40.120.10">
    <property type="entry name" value="Alpha-D-Glucose-1,6-Bisphosphate, subunit A, domain 3"/>
    <property type="match status" value="2"/>
</dbReference>
<dbReference type="GO" id="GO:0005975">
    <property type="term" value="P:carbohydrate metabolic process"/>
    <property type="evidence" value="ECO:0007669"/>
    <property type="project" value="InterPro"/>
</dbReference>
<dbReference type="InterPro" id="IPR005845">
    <property type="entry name" value="A-D-PHexomutase_a/b/a-II"/>
</dbReference>
<dbReference type="Pfam" id="PF02878">
    <property type="entry name" value="PGM_PMM_I"/>
    <property type="match status" value="1"/>
</dbReference>
<dbReference type="PANTHER" id="PTHR45745:SF1">
    <property type="entry name" value="PHOSPHOGLUCOMUTASE 2B-RELATED"/>
    <property type="match status" value="1"/>
</dbReference>
<evidence type="ECO:0000259" key="5">
    <source>
        <dbReference type="Pfam" id="PF02878"/>
    </source>
</evidence>
<sequence>MDSSLRMLVNEWLRLDQDVTTRSEVEKLAAENNVAELQLRLLKRIAFGTAGLRGRMEAGFSRMNSLTVIQASQGLAEYLLKTNPIVKTQGVVIGRDARHNSNKFAKLVAAVFVAKAIPVKWLGQVHTPLVPYTVAADNGYKVYWGNGCQIIPPHDAGIAASIDANLEPITWDVNVLEHGSPLVTNALQQVKQGYMATVAKIALVSSPSASLPFVYTPMHGVGLPFFTSVIKQLGLESKMHIVQEQAHPDPDFPTVRFPNPEEKGALDLAKQTADQNGINLILANDPDADRFAAAEKVDA</sequence>
<proteinExistence type="inferred from homology"/>
<name>A0A9N8J967_9PEZI</name>
<dbReference type="GO" id="GO:0006166">
    <property type="term" value="P:purine ribonucleoside salvage"/>
    <property type="evidence" value="ECO:0007669"/>
    <property type="project" value="TreeGrafter"/>
</dbReference>
<dbReference type="EMBL" id="CAIJEN010000002">
    <property type="protein sequence ID" value="CAD0083475.1"/>
    <property type="molecule type" value="Genomic_DNA"/>
</dbReference>
<dbReference type="Pfam" id="PF02879">
    <property type="entry name" value="PGM_PMM_II"/>
    <property type="match status" value="1"/>
</dbReference>
<evidence type="ECO:0000256" key="1">
    <source>
        <dbReference type="ARBA" id="ARBA00010231"/>
    </source>
</evidence>
<gene>
    <name evidence="7" type="ORF">AWRI4619_LOCUS2042</name>
</gene>